<accession>X1GW70</accession>
<dbReference type="AlphaFoldDB" id="X1GW70"/>
<sequence length="53" mass="6452">MVIRHSSLLIKEIRKTFDMDHTFISYELIIFEDKIRWDNKKTNNKSVLEIVKN</sequence>
<reference evidence="1" key="1">
    <citation type="journal article" date="2014" name="Front. Microbiol.">
        <title>High frequency of phylogenetically diverse reductive dehalogenase-homologous genes in deep subseafloor sedimentary metagenomes.</title>
        <authorList>
            <person name="Kawai M."/>
            <person name="Futagami T."/>
            <person name="Toyoda A."/>
            <person name="Takaki Y."/>
            <person name="Nishi S."/>
            <person name="Hori S."/>
            <person name="Arai W."/>
            <person name="Tsubouchi T."/>
            <person name="Morono Y."/>
            <person name="Uchiyama I."/>
            <person name="Ito T."/>
            <person name="Fujiyama A."/>
            <person name="Inagaki F."/>
            <person name="Takami H."/>
        </authorList>
    </citation>
    <scope>NUCLEOTIDE SEQUENCE</scope>
    <source>
        <strain evidence="1">Expedition CK06-06</strain>
    </source>
</reference>
<organism evidence="1">
    <name type="scientific">marine sediment metagenome</name>
    <dbReference type="NCBI Taxonomy" id="412755"/>
    <lineage>
        <taxon>unclassified sequences</taxon>
        <taxon>metagenomes</taxon>
        <taxon>ecological metagenomes</taxon>
    </lineage>
</organism>
<dbReference type="EMBL" id="BARU01010204">
    <property type="protein sequence ID" value="GAH45869.1"/>
    <property type="molecule type" value="Genomic_DNA"/>
</dbReference>
<comment type="caution">
    <text evidence="1">The sequence shown here is derived from an EMBL/GenBank/DDBJ whole genome shotgun (WGS) entry which is preliminary data.</text>
</comment>
<evidence type="ECO:0000313" key="1">
    <source>
        <dbReference type="EMBL" id="GAH45869.1"/>
    </source>
</evidence>
<proteinExistence type="predicted"/>
<gene>
    <name evidence="1" type="ORF">S03H2_19528</name>
</gene>
<name>X1GW70_9ZZZZ</name>
<protein>
    <submittedName>
        <fullName evidence="1">Uncharacterized protein</fullName>
    </submittedName>
</protein>